<reference evidence="1 2" key="1">
    <citation type="journal article" date="2016" name="Nat. Commun.">
        <title>Extremotolerant tardigrade genome and improved radiotolerance of human cultured cells by tardigrade-unique protein.</title>
        <authorList>
            <person name="Hashimoto T."/>
            <person name="Horikawa D.D."/>
            <person name="Saito Y."/>
            <person name="Kuwahara H."/>
            <person name="Kozuka-Hata H."/>
            <person name="Shin-I T."/>
            <person name="Minakuchi Y."/>
            <person name="Ohishi K."/>
            <person name="Motoyama A."/>
            <person name="Aizu T."/>
            <person name="Enomoto A."/>
            <person name="Kondo K."/>
            <person name="Tanaka S."/>
            <person name="Hara Y."/>
            <person name="Koshikawa S."/>
            <person name="Sagara H."/>
            <person name="Miura T."/>
            <person name="Yokobori S."/>
            <person name="Miyagawa K."/>
            <person name="Suzuki Y."/>
            <person name="Kubo T."/>
            <person name="Oyama M."/>
            <person name="Kohara Y."/>
            <person name="Fujiyama A."/>
            <person name="Arakawa K."/>
            <person name="Katayama T."/>
            <person name="Toyoda A."/>
            <person name="Kunieda T."/>
        </authorList>
    </citation>
    <scope>NUCLEOTIDE SEQUENCE [LARGE SCALE GENOMIC DNA]</scope>
    <source>
        <strain evidence="1 2">YOKOZUNA-1</strain>
    </source>
</reference>
<keyword evidence="2" id="KW-1185">Reference proteome</keyword>
<name>A0A1D1VPW4_RAMVA</name>
<evidence type="ECO:0000313" key="2">
    <source>
        <dbReference type="Proteomes" id="UP000186922"/>
    </source>
</evidence>
<gene>
    <name evidence="1" type="primary">RvY_14001-1</name>
    <name evidence="1" type="synonym">RvY_14001.1</name>
    <name evidence="1" type="ORF">RvY_14001</name>
</gene>
<dbReference type="EMBL" id="BDGG01000009">
    <property type="protein sequence ID" value="GAV03605.1"/>
    <property type="molecule type" value="Genomic_DNA"/>
</dbReference>
<protein>
    <submittedName>
        <fullName evidence="1">Uncharacterized protein</fullName>
    </submittedName>
</protein>
<proteinExistence type="predicted"/>
<dbReference type="AlphaFoldDB" id="A0A1D1VPW4"/>
<dbReference type="Proteomes" id="UP000186922">
    <property type="component" value="Unassembled WGS sequence"/>
</dbReference>
<organism evidence="1 2">
    <name type="scientific">Ramazzottius varieornatus</name>
    <name type="common">Water bear</name>
    <name type="synonym">Tardigrade</name>
    <dbReference type="NCBI Taxonomy" id="947166"/>
    <lineage>
        <taxon>Eukaryota</taxon>
        <taxon>Metazoa</taxon>
        <taxon>Ecdysozoa</taxon>
        <taxon>Tardigrada</taxon>
        <taxon>Eutardigrada</taxon>
        <taxon>Parachela</taxon>
        <taxon>Hypsibioidea</taxon>
        <taxon>Ramazzottiidae</taxon>
        <taxon>Ramazzottius</taxon>
    </lineage>
</organism>
<accession>A0A1D1VPW4</accession>
<sequence length="92" mass="10239">MWSGIFGQRNRHYGDVGHPHLNGFVPPPGYGPPRVYAATPHTYYGNGAPPVSWGPPPAPVYVQHQRHQRSPGCWFCCFPIPLCIPCDCFDCC</sequence>
<comment type="caution">
    <text evidence="1">The sequence shown here is derived from an EMBL/GenBank/DDBJ whole genome shotgun (WGS) entry which is preliminary data.</text>
</comment>
<evidence type="ECO:0000313" key="1">
    <source>
        <dbReference type="EMBL" id="GAV03605.1"/>
    </source>
</evidence>